<dbReference type="GO" id="GO:0008610">
    <property type="term" value="P:lipid biosynthetic process"/>
    <property type="evidence" value="ECO:0007669"/>
    <property type="project" value="InterPro"/>
</dbReference>
<dbReference type="OrthoDB" id="1658724at2759"/>
<keyword evidence="8" id="KW-1185">Reference proteome</keyword>
<organism evidence="7 8">
    <name type="scientific">Seminavis robusta</name>
    <dbReference type="NCBI Taxonomy" id="568900"/>
    <lineage>
        <taxon>Eukaryota</taxon>
        <taxon>Sar</taxon>
        <taxon>Stramenopiles</taxon>
        <taxon>Ochrophyta</taxon>
        <taxon>Bacillariophyta</taxon>
        <taxon>Bacillariophyceae</taxon>
        <taxon>Bacillariophycidae</taxon>
        <taxon>Naviculales</taxon>
        <taxon>Naviculaceae</taxon>
        <taxon>Seminavis</taxon>
    </lineage>
</organism>
<feature type="transmembrane region" description="Helical" evidence="5">
    <location>
        <begin position="16"/>
        <end position="42"/>
    </location>
</feature>
<evidence type="ECO:0000256" key="5">
    <source>
        <dbReference type="SAM" id="Phobius"/>
    </source>
</evidence>
<feature type="transmembrane region" description="Helical" evidence="5">
    <location>
        <begin position="121"/>
        <end position="143"/>
    </location>
</feature>
<dbReference type="Pfam" id="PF04116">
    <property type="entry name" value="FA_hydroxylase"/>
    <property type="match status" value="1"/>
</dbReference>
<dbReference type="InterPro" id="IPR050307">
    <property type="entry name" value="Sterol_Desaturase_Related"/>
</dbReference>
<dbReference type="PANTHER" id="PTHR11863">
    <property type="entry name" value="STEROL DESATURASE"/>
    <property type="match status" value="1"/>
</dbReference>
<evidence type="ECO:0000313" key="8">
    <source>
        <dbReference type="Proteomes" id="UP001153069"/>
    </source>
</evidence>
<keyword evidence="4 5" id="KW-0472">Membrane</keyword>
<dbReference type="AlphaFoldDB" id="A0A9N8EZR3"/>
<dbReference type="Proteomes" id="UP001153069">
    <property type="component" value="Unassembled WGS sequence"/>
</dbReference>
<evidence type="ECO:0000256" key="2">
    <source>
        <dbReference type="ARBA" id="ARBA00022692"/>
    </source>
</evidence>
<proteinExistence type="predicted"/>
<accession>A0A9N8EZR3</accession>
<evidence type="ECO:0000313" key="7">
    <source>
        <dbReference type="EMBL" id="CAB9528014.1"/>
    </source>
</evidence>
<protein>
    <submittedName>
        <fullName evidence="7">C-4 methylsterol oxidase</fullName>
    </submittedName>
</protein>
<feature type="domain" description="Fatty acid hydroxylase" evidence="6">
    <location>
        <begin position="130"/>
        <end position="218"/>
    </location>
</feature>
<evidence type="ECO:0000256" key="1">
    <source>
        <dbReference type="ARBA" id="ARBA00004370"/>
    </source>
</evidence>
<keyword evidence="2 5" id="KW-0812">Transmembrane</keyword>
<dbReference type="GO" id="GO:0016491">
    <property type="term" value="F:oxidoreductase activity"/>
    <property type="evidence" value="ECO:0007669"/>
    <property type="project" value="InterPro"/>
</dbReference>
<dbReference type="GO" id="GO:0016020">
    <property type="term" value="C:membrane"/>
    <property type="evidence" value="ECO:0007669"/>
    <property type="project" value="UniProtKB-SubCell"/>
</dbReference>
<sequence length="219" mass="25025">MIEDDDWALNWMQTPWFAWGLLPFLAVNIGFWGSVIPLELILNKILQDDSSFWNTWFHLIEYGNQKNRRQDLVECRAQISLAHQAKLSFIQMSGPMAIVGAAAAGFLFPLWMPAVERTMPTLAQFTMQMIIMEVVGDFLLYWCHRLQHSSQYLWENFHSKHHQVGTTSAFSTAYIDAVDATLQATIPLLLAAVSARAHPISFWSHCCFRVSENVAHHCA</sequence>
<reference evidence="7" key="1">
    <citation type="submission" date="2020-06" db="EMBL/GenBank/DDBJ databases">
        <authorList>
            <consortium name="Plant Systems Biology data submission"/>
        </authorList>
    </citation>
    <scope>NUCLEOTIDE SEQUENCE</scope>
    <source>
        <strain evidence="7">D6</strain>
    </source>
</reference>
<evidence type="ECO:0000259" key="6">
    <source>
        <dbReference type="Pfam" id="PF04116"/>
    </source>
</evidence>
<evidence type="ECO:0000256" key="3">
    <source>
        <dbReference type="ARBA" id="ARBA00022989"/>
    </source>
</evidence>
<comment type="caution">
    <text evidence="7">The sequence shown here is derived from an EMBL/GenBank/DDBJ whole genome shotgun (WGS) entry which is preliminary data.</text>
</comment>
<gene>
    <name evidence="7" type="ORF">SEMRO_2125_G315670.1</name>
</gene>
<dbReference type="EMBL" id="CAICTM010002123">
    <property type="protein sequence ID" value="CAB9528014.1"/>
    <property type="molecule type" value="Genomic_DNA"/>
</dbReference>
<feature type="transmembrane region" description="Helical" evidence="5">
    <location>
        <begin position="96"/>
        <end position="115"/>
    </location>
</feature>
<evidence type="ECO:0000256" key="4">
    <source>
        <dbReference type="ARBA" id="ARBA00023136"/>
    </source>
</evidence>
<dbReference type="GO" id="GO:0005506">
    <property type="term" value="F:iron ion binding"/>
    <property type="evidence" value="ECO:0007669"/>
    <property type="project" value="InterPro"/>
</dbReference>
<keyword evidence="3 5" id="KW-1133">Transmembrane helix</keyword>
<dbReference type="InterPro" id="IPR006694">
    <property type="entry name" value="Fatty_acid_hydroxylase"/>
</dbReference>
<comment type="subcellular location">
    <subcellularLocation>
        <location evidence="1">Membrane</location>
    </subcellularLocation>
</comment>
<name>A0A9N8EZR3_9STRA</name>